<evidence type="ECO:0000256" key="3">
    <source>
        <dbReference type="ARBA" id="ARBA00022514"/>
    </source>
</evidence>
<evidence type="ECO:0000256" key="7">
    <source>
        <dbReference type="SAM" id="SignalP"/>
    </source>
</evidence>
<dbReference type="GO" id="GO:0006955">
    <property type="term" value="P:immune response"/>
    <property type="evidence" value="ECO:0007669"/>
    <property type="project" value="InterPro"/>
</dbReference>
<evidence type="ECO:0000256" key="2">
    <source>
        <dbReference type="ARBA" id="ARBA00007566"/>
    </source>
</evidence>
<evidence type="ECO:0000256" key="5">
    <source>
        <dbReference type="ARBA" id="ARBA00023180"/>
    </source>
</evidence>
<feature type="chain" id="PRO_5036130370" description="Interferon gamma" evidence="7">
    <location>
        <begin position="23"/>
        <end position="189"/>
    </location>
</feature>
<evidence type="ECO:0000256" key="6">
    <source>
        <dbReference type="SAM" id="MobiDB-lite"/>
    </source>
</evidence>
<keyword evidence="7" id="KW-0732">Signal</keyword>
<evidence type="ECO:0000313" key="8">
    <source>
        <dbReference type="EMBL" id="TNM91505.1"/>
    </source>
</evidence>
<feature type="signal peptide" evidence="7">
    <location>
        <begin position="1"/>
        <end position="22"/>
    </location>
</feature>
<dbReference type="SUPFAM" id="SSF47266">
    <property type="entry name" value="4-helical cytokines"/>
    <property type="match status" value="1"/>
</dbReference>
<evidence type="ECO:0000313" key="9">
    <source>
        <dbReference type="EMBL" id="TNM91511.1"/>
    </source>
</evidence>
<keyword evidence="5" id="KW-0325">Glycoprotein</keyword>
<dbReference type="PANTHER" id="PTHR11419:SF0">
    <property type="entry name" value="INTERFERON GAMMA"/>
    <property type="match status" value="1"/>
</dbReference>
<organism evidence="8 10">
    <name type="scientific">Takifugu bimaculatus</name>
    <dbReference type="NCBI Taxonomy" id="433685"/>
    <lineage>
        <taxon>Eukaryota</taxon>
        <taxon>Metazoa</taxon>
        <taxon>Chordata</taxon>
        <taxon>Craniata</taxon>
        <taxon>Vertebrata</taxon>
        <taxon>Euteleostomi</taxon>
        <taxon>Actinopterygii</taxon>
        <taxon>Neopterygii</taxon>
        <taxon>Teleostei</taxon>
        <taxon>Neoteleostei</taxon>
        <taxon>Acanthomorphata</taxon>
        <taxon>Eupercaria</taxon>
        <taxon>Tetraodontiformes</taxon>
        <taxon>Tetradontoidea</taxon>
        <taxon>Tetraodontidae</taxon>
        <taxon>Takifugu</taxon>
    </lineage>
</organism>
<dbReference type="InterPro" id="IPR009079">
    <property type="entry name" value="4_helix_cytokine-like_core"/>
</dbReference>
<dbReference type="EMBL" id="SWLE01000015">
    <property type="protein sequence ID" value="TNM91511.1"/>
    <property type="molecule type" value="Genomic_DNA"/>
</dbReference>
<reference evidence="8 10" key="1">
    <citation type="submission" date="2019-04" db="EMBL/GenBank/DDBJ databases">
        <title>The sequence and de novo assembly of Takifugu bimaculatus genome using PacBio and Hi-C technologies.</title>
        <authorList>
            <person name="Xu P."/>
            <person name="Liu B."/>
            <person name="Zhou Z."/>
        </authorList>
    </citation>
    <scope>NUCLEOTIDE SEQUENCE [LARGE SCALE GENOMIC DNA]</scope>
    <source>
        <strain evidence="8">TB-2018</strain>
        <tissue evidence="8">Muscle</tissue>
    </source>
</reference>
<evidence type="ECO:0000256" key="4">
    <source>
        <dbReference type="ARBA" id="ARBA00022525"/>
    </source>
</evidence>
<name>A0A4Z2BGX6_9TELE</name>
<comment type="subcellular location">
    <subcellularLocation>
        <location evidence="1">Secreted</location>
    </subcellularLocation>
</comment>
<dbReference type="PANTHER" id="PTHR11419">
    <property type="entry name" value="INTERFERON GAMMA"/>
    <property type="match status" value="1"/>
</dbReference>
<feature type="compositionally biased region" description="Basic residues" evidence="6">
    <location>
        <begin position="172"/>
        <end position="181"/>
    </location>
</feature>
<sequence length="189" mass="21815">MVTMVTAVVGWCLCLAVCHVRGSYIPVEMNKTIQNLLGHYTITNKELFDGKPIFSKEPLSGNLQAEMIYMSAILQTYDKILNQMLKELPTPGPTTAQSSGDKGTAELRSQLNYILKKITNLRIQHYNKPEQLLKMLQPLREVQFNNTVIQSKALWELIKVYREASSLPNKLEKRRRRRRRQTQMSIRGH</sequence>
<comment type="caution">
    <text evidence="8">The sequence shown here is derived from an EMBL/GenBank/DDBJ whole genome shotgun (WGS) entry which is preliminary data.</text>
</comment>
<evidence type="ECO:0008006" key="11">
    <source>
        <dbReference type="Google" id="ProtNLM"/>
    </source>
</evidence>
<accession>A0A4Z2BGX6</accession>
<dbReference type="GO" id="GO:0005125">
    <property type="term" value="F:cytokine activity"/>
    <property type="evidence" value="ECO:0007669"/>
    <property type="project" value="UniProtKB-KW"/>
</dbReference>
<keyword evidence="3" id="KW-0202">Cytokine</keyword>
<keyword evidence="4" id="KW-0964">Secreted</keyword>
<feature type="region of interest" description="Disordered" evidence="6">
    <location>
        <begin position="169"/>
        <end position="189"/>
    </location>
</feature>
<keyword evidence="10" id="KW-1185">Reference proteome</keyword>
<dbReference type="EMBL" id="SWLE01000015">
    <property type="protein sequence ID" value="TNM91505.1"/>
    <property type="molecule type" value="Genomic_DNA"/>
</dbReference>
<dbReference type="AlphaFoldDB" id="A0A4Z2BGX6"/>
<protein>
    <recommendedName>
        <fullName evidence="11">Interferon gamma</fullName>
    </recommendedName>
</protein>
<dbReference type="InterPro" id="IPR002069">
    <property type="entry name" value="Interferon_gamma"/>
</dbReference>
<evidence type="ECO:0000313" key="10">
    <source>
        <dbReference type="Proteomes" id="UP000516260"/>
    </source>
</evidence>
<dbReference type="Proteomes" id="UP000516260">
    <property type="component" value="Chromosome 22"/>
</dbReference>
<dbReference type="GO" id="GO:0005615">
    <property type="term" value="C:extracellular space"/>
    <property type="evidence" value="ECO:0007669"/>
    <property type="project" value="UniProtKB-KW"/>
</dbReference>
<dbReference type="Gene3D" id="1.20.1250.10">
    <property type="match status" value="1"/>
</dbReference>
<gene>
    <name evidence="8" type="ORF">fugu_019885</name>
    <name evidence="9" type="ORF">fugu_019891</name>
</gene>
<comment type="similarity">
    <text evidence="2">Belongs to the type II (or gamma) interferon family.</text>
</comment>
<evidence type="ECO:0000256" key="1">
    <source>
        <dbReference type="ARBA" id="ARBA00004613"/>
    </source>
</evidence>
<dbReference type="GO" id="GO:0005133">
    <property type="term" value="F:type II interferon receptor binding"/>
    <property type="evidence" value="ECO:0007669"/>
    <property type="project" value="InterPro"/>
</dbReference>
<proteinExistence type="inferred from homology"/>